<dbReference type="AlphaFoldDB" id="A0A2T1M2D9"/>
<sequence>MKKVLIIDTSILCVLLEVSGKETCGTQQNSWNKEKVDEILNKEEAEKTTFVLPLAAIIETGNHISQASSKRYETAQEFAKLIKLTVDNTTPWAAFTEQSHLWDAEKLKELADEFPELAKQKLSLGDATITRVADYYSRSGYRVEILTGDEGLKAYEPSQLPLIPRRRKK</sequence>
<dbReference type="OrthoDB" id="158697at2"/>
<evidence type="ECO:0000313" key="2">
    <source>
        <dbReference type="Proteomes" id="UP000239001"/>
    </source>
</evidence>
<accession>A0A2T1M2D9</accession>
<organism evidence="1 2">
    <name type="scientific">Aphanothece hegewaldii CCALA 016</name>
    <dbReference type="NCBI Taxonomy" id="2107694"/>
    <lineage>
        <taxon>Bacteria</taxon>
        <taxon>Bacillati</taxon>
        <taxon>Cyanobacteriota</taxon>
        <taxon>Cyanophyceae</taxon>
        <taxon>Oscillatoriophycideae</taxon>
        <taxon>Chroococcales</taxon>
        <taxon>Aphanothecaceae</taxon>
        <taxon>Aphanothece</taxon>
    </lineage>
</organism>
<reference evidence="1 2" key="2">
    <citation type="submission" date="2018-03" db="EMBL/GenBank/DDBJ databases">
        <authorList>
            <person name="Keele B.F."/>
        </authorList>
    </citation>
    <scope>NUCLEOTIDE SEQUENCE [LARGE SCALE GENOMIC DNA]</scope>
    <source>
        <strain evidence="1 2">CCALA 016</strain>
    </source>
</reference>
<dbReference type="Proteomes" id="UP000239001">
    <property type="component" value="Unassembled WGS sequence"/>
</dbReference>
<evidence type="ECO:0008006" key="3">
    <source>
        <dbReference type="Google" id="ProtNLM"/>
    </source>
</evidence>
<keyword evidence="2" id="KW-1185">Reference proteome</keyword>
<evidence type="ECO:0000313" key="1">
    <source>
        <dbReference type="EMBL" id="PSF38913.1"/>
    </source>
</evidence>
<name>A0A2T1M2D9_9CHRO</name>
<dbReference type="RefSeq" id="WP_106455278.1">
    <property type="nucleotide sequence ID" value="NZ_PXOH01000002.1"/>
</dbReference>
<protein>
    <recommendedName>
        <fullName evidence="3">PIN domain-containing protein</fullName>
    </recommendedName>
</protein>
<comment type="caution">
    <text evidence="1">The sequence shown here is derived from an EMBL/GenBank/DDBJ whole genome shotgun (WGS) entry which is preliminary data.</text>
</comment>
<reference evidence="1 2" key="1">
    <citation type="submission" date="2018-03" db="EMBL/GenBank/DDBJ databases">
        <title>The ancient ancestry and fast evolution of plastids.</title>
        <authorList>
            <person name="Moore K.R."/>
            <person name="Magnabosco C."/>
            <person name="Momper L."/>
            <person name="Gold D.A."/>
            <person name="Bosak T."/>
            <person name="Fournier G.P."/>
        </authorList>
    </citation>
    <scope>NUCLEOTIDE SEQUENCE [LARGE SCALE GENOMIC DNA]</scope>
    <source>
        <strain evidence="1 2">CCALA 016</strain>
    </source>
</reference>
<gene>
    <name evidence="1" type="ORF">C7H19_02335</name>
</gene>
<proteinExistence type="predicted"/>
<dbReference type="EMBL" id="PXOH01000002">
    <property type="protein sequence ID" value="PSF38913.1"/>
    <property type="molecule type" value="Genomic_DNA"/>
</dbReference>